<reference evidence="2" key="2">
    <citation type="submission" date="2024-06" db="EMBL/GenBank/DDBJ databases">
        <authorList>
            <person name="Petrova K.O."/>
            <person name="Toshchakov S.V."/>
            <person name="Boltjanskaja Y.V."/>
            <person name="Kevbrin V."/>
        </authorList>
    </citation>
    <scope>NUCLEOTIDE SEQUENCE</scope>
    <source>
        <strain evidence="2">Z-910T</strain>
    </source>
</reference>
<evidence type="ECO:0000313" key="2">
    <source>
        <dbReference type="EMBL" id="XBX73899.1"/>
    </source>
</evidence>
<accession>A0AAU7VIL7</accession>
<proteinExistence type="predicted"/>
<dbReference type="Pfam" id="PF09858">
    <property type="entry name" value="DUF2085"/>
    <property type="match status" value="1"/>
</dbReference>
<sequence length="123" mass="14230">MTNSDKRWVKLMNGFDKYWGCHQLPGRSFFYNNYQLPVCSRCTGIIIGELLSFLWFIMGIRFSWLFLLMLMIPMVVDGMLQLTTSYLSSNIKRVSTGILFGIGFMQILLIAIIKLFSLIQSLL</sequence>
<name>A0AAU7VIL7_9FIRM</name>
<keyword evidence="1" id="KW-1133">Transmembrane helix</keyword>
<feature type="transmembrane region" description="Helical" evidence="1">
    <location>
        <begin position="97"/>
        <end position="119"/>
    </location>
</feature>
<keyword evidence="1" id="KW-0812">Transmembrane</keyword>
<keyword evidence="1" id="KW-0472">Membrane</keyword>
<organism evidence="2">
    <name type="scientific">Proteinivorax tanatarense</name>
    <dbReference type="NCBI Taxonomy" id="1260629"/>
    <lineage>
        <taxon>Bacteria</taxon>
        <taxon>Bacillati</taxon>
        <taxon>Bacillota</taxon>
        <taxon>Clostridia</taxon>
        <taxon>Eubacteriales</taxon>
        <taxon>Proteinivoracaceae</taxon>
        <taxon>Proteinivorax</taxon>
    </lineage>
</organism>
<protein>
    <submittedName>
        <fullName evidence="2">DUF2085 domain-containing protein</fullName>
    </submittedName>
</protein>
<dbReference type="AlphaFoldDB" id="A0AAU7VIL7"/>
<evidence type="ECO:0000256" key="1">
    <source>
        <dbReference type="SAM" id="Phobius"/>
    </source>
</evidence>
<dbReference type="EMBL" id="CP158367">
    <property type="protein sequence ID" value="XBX73899.1"/>
    <property type="molecule type" value="Genomic_DNA"/>
</dbReference>
<dbReference type="InterPro" id="IPR019206">
    <property type="entry name" value="DUF2085_TM"/>
</dbReference>
<feature type="transmembrane region" description="Helical" evidence="1">
    <location>
        <begin position="53"/>
        <end position="76"/>
    </location>
</feature>
<gene>
    <name evidence="2" type="ORF">PRVXT_001913</name>
</gene>
<dbReference type="RefSeq" id="WP_350342661.1">
    <property type="nucleotide sequence ID" value="NZ_CP158367.1"/>
</dbReference>
<reference evidence="2" key="1">
    <citation type="journal article" date="2013" name="Extremophiles">
        <title>Proteinivorax tanatarense gen. nov., sp. nov., an anaerobic, haloalkaliphilic, proteolytic bacterium isolated from a decaying algal bloom, and proposal of Proteinivoraceae fam. nov.</title>
        <authorList>
            <person name="Kevbrin V."/>
            <person name="Boltyanskaya Y."/>
            <person name="Zhilina T."/>
            <person name="Kolganova T."/>
            <person name="Lavrentjeva E."/>
            <person name="Kuznetsov B."/>
        </authorList>
    </citation>
    <scope>NUCLEOTIDE SEQUENCE</scope>
    <source>
        <strain evidence="2">Z-910T</strain>
    </source>
</reference>